<dbReference type="RefSeq" id="XP_045965028.1">
    <property type="nucleotide sequence ID" value="XM_046106489.1"/>
</dbReference>
<comment type="caution">
    <text evidence="1">The sequence shown here is derived from an EMBL/GenBank/DDBJ whole genome shotgun (WGS) entry which is preliminary data.</text>
</comment>
<dbReference type="Proteomes" id="UP000758603">
    <property type="component" value="Unassembled WGS sequence"/>
</dbReference>
<keyword evidence="2" id="KW-1185">Reference proteome</keyword>
<name>A0A9P8UYW5_9PEZI</name>
<accession>A0A9P8UYW5</accession>
<reference evidence="1" key="1">
    <citation type="journal article" date="2021" name="Nat. Commun.">
        <title>Genetic determinants of endophytism in the Arabidopsis root mycobiome.</title>
        <authorList>
            <person name="Mesny F."/>
            <person name="Miyauchi S."/>
            <person name="Thiergart T."/>
            <person name="Pickel B."/>
            <person name="Atanasova L."/>
            <person name="Karlsson M."/>
            <person name="Huettel B."/>
            <person name="Barry K.W."/>
            <person name="Haridas S."/>
            <person name="Chen C."/>
            <person name="Bauer D."/>
            <person name="Andreopoulos W."/>
            <person name="Pangilinan J."/>
            <person name="LaButti K."/>
            <person name="Riley R."/>
            <person name="Lipzen A."/>
            <person name="Clum A."/>
            <person name="Drula E."/>
            <person name="Henrissat B."/>
            <person name="Kohler A."/>
            <person name="Grigoriev I.V."/>
            <person name="Martin F.M."/>
            <person name="Hacquard S."/>
        </authorList>
    </citation>
    <scope>NUCLEOTIDE SEQUENCE</scope>
    <source>
        <strain evidence="1">MPI-SDFR-AT-0073</strain>
    </source>
</reference>
<dbReference type="EMBL" id="JAGPXC010000001">
    <property type="protein sequence ID" value="KAH6660897.1"/>
    <property type="molecule type" value="Genomic_DNA"/>
</dbReference>
<dbReference type="GeneID" id="70135380"/>
<evidence type="ECO:0000313" key="2">
    <source>
        <dbReference type="Proteomes" id="UP000758603"/>
    </source>
</evidence>
<sequence>MSTQLVPTPVSTNYQQSNYGAPCSGMYTRDDHNGFHTGWTAIAQTSNFLSVSLPMPMPMSIPVSLTPLSGHQPGSSTLVKLLYGIALEAGWEEEKSRGVPIIEARDLHRHRPCKEMQHFAYEFLLKKLYEELKWPKSREAAFVISCCEWAAYDRCHPPPPYFIQKAIQKLMFREWPWWYFDATGAGVVVRESERSTMTGLINLWKSQRARHEKKKLETFKSATSCYFSL</sequence>
<proteinExistence type="predicted"/>
<protein>
    <submittedName>
        <fullName evidence="1">Uncharacterized protein</fullName>
    </submittedName>
</protein>
<evidence type="ECO:0000313" key="1">
    <source>
        <dbReference type="EMBL" id="KAH6660897.1"/>
    </source>
</evidence>
<gene>
    <name evidence="1" type="ORF">BKA67DRAFT_654050</name>
</gene>
<organism evidence="1 2">
    <name type="scientific">Truncatella angustata</name>
    <dbReference type="NCBI Taxonomy" id="152316"/>
    <lineage>
        <taxon>Eukaryota</taxon>
        <taxon>Fungi</taxon>
        <taxon>Dikarya</taxon>
        <taxon>Ascomycota</taxon>
        <taxon>Pezizomycotina</taxon>
        <taxon>Sordariomycetes</taxon>
        <taxon>Xylariomycetidae</taxon>
        <taxon>Amphisphaeriales</taxon>
        <taxon>Sporocadaceae</taxon>
        <taxon>Truncatella</taxon>
    </lineage>
</organism>
<dbReference type="AlphaFoldDB" id="A0A9P8UYW5"/>